<organism evidence="2 3">
    <name type="scientific">Hominilimicola fabiformis</name>
    <dbReference type="NCBI Taxonomy" id="2885356"/>
    <lineage>
        <taxon>Bacteria</taxon>
        <taxon>Bacillati</taxon>
        <taxon>Bacillota</taxon>
        <taxon>Clostridia</taxon>
        <taxon>Eubacteriales</taxon>
        <taxon>Oscillospiraceae</taxon>
        <taxon>Hominilimicola</taxon>
    </lineage>
</organism>
<dbReference type="RefSeq" id="WP_308455764.1">
    <property type="nucleotide sequence ID" value="NZ_JAJEQM010000002.1"/>
</dbReference>
<evidence type="ECO:0000313" key="3">
    <source>
        <dbReference type="Proteomes" id="UP001198242"/>
    </source>
</evidence>
<name>A0AAE3DWS1_9FIRM</name>
<gene>
    <name evidence="2" type="ORF">LKE05_01990</name>
</gene>
<dbReference type="Proteomes" id="UP001198242">
    <property type="component" value="Unassembled WGS sequence"/>
</dbReference>
<proteinExistence type="predicted"/>
<dbReference type="NCBIfam" id="TIGR01641">
    <property type="entry name" value="phageSPP1_gp7"/>
    <property type="match status" value="1"/>
</dbReference>
<dbReference type="AlphaFoldDB" id="A0AAE3DWS1"/>
<dbReference type="Pfam" id="PF04233">
    <property type="entry name" value="Phage_Mu_F"/>
    <property type="match status" value="1"/>
</dbReference>
<feature type="domain" description="Phage head morphogenesis" evidence="1">
    <location>
        <begin position="131"/>
        <end position="242"/>
    </location>
</feature>
<dbReference type="EMBL" id="JAJEQM010000002">
    <property type="protein sequence ID" value="MCC2209564.1"/>
    <property type="molecule type" value="Genomic_DNA"/>
</dbReference>
<comment type="caution">
    <text evidence="2">The sequence shown here is derived from an EMBL/GenBank/DDBJ whole genome shotgun (WGS) entry which is preliminary data.</text>
</comment>
<accession>A0AAE3DWS1</accession>
<sequence>MSIADSDKQYEELLELYDETDDKTVKKEILNRINAQAYGARISRLEGLKRNVYIYFRHVANEAIKEQKKLYDSAVKTAYYTNIFDTAQGLNCGIDFSLVPQKAVNKVLSEPWHGHNYSERVWIHNDRFIQAVGQTIEDGIISGHSVSRMTDKLIDYVKDTAPGGIRTSAETLVRSETAHFMNQGQRMAYEEIGIKQYRFVAALSELTCDTCGNLDGSVFDTDKAVEGENFPPIHPRCRCVTIMADVNLTSRIARDPLTGENYKVDGSMTFDEWKNSLSDEQKNALKYVANSEKRGIIKVDKDVAQASQKYLNKNDMLYINSKNIKQLKGYEDIVCHGDRYSLVFKDMNGDESNVSAKEFVDILKQNPDYKGGNIRLIACEVGAGEGIVPQYIANELGVKVLAPTEVVNVFPNGDMCVANDIQDALQKNETGEWKMFVPKRK</sequence>
<protein>
    <submittedName>
        <fullName evidence="2">Minor capsid protein</fullName>
    </submittedName>
</protein>
<evidence type="ECO:0000259" key="1">
    <source>
        <dbReference type="Pfam" id="PF04233"/>
    </source>
</evidence>
<keyword evidence="3" id="KW-1185">Reference proteome</keyword>
<reference evidence="2 3" key="1">
    <citation type="submission" date="2021-10" db="EMBL/GenBank/DDBJ databases">
        <title>Anaerobic single-cell dispensing facilitates the cultivation of human gut bacteria.</title>
        <authorList>
            <person name="Afrizal A."/>
        </authorList>
    </citation>
    <scope>NUCLEOTIDE SEQUENCE [LARGE SCALE GENOMIC DNA]</scope>
    <source>
        <strain evidence="2 3">CLA-AA-H232</strain>
    </source>
</reference>
<dbReference type="InterPro" id="IPR006528">
    <property type="entry name" value="Phage_head_morphogenesis_dom"/>
</dbReference>
<evidence type="ECO:0000313" key="2">
    <source>
        <dbReference type="EMBL" id="MCC2209564.1"/>
    </source>
</evidence>